<name>A0AAD7JBL9_9AGAR</name>
<reference evidence="1" key="1">
    <citation type="submission" date="2023-03" db="EMBL/GenBank/DDBJ databases">
        <title>Massive genome expansion in bonnet fungi (Mycena s.s.) driven by repeated elements and novel gene families across ecological guilds.</title>
        <authorList>
            <consortium name="Lawrence Berkeley National Laboratory"/>
            <person name="Harder C.B."/>
            <person name="Miyauchi S."/>
            <person name="Viragh M."/>
            <person name="Kuo A."/>
            <person name="Thoen E."/>
            <person name="Andreopoulos B."/>
            <person name="Lu D."/>
            <person name="Skrede I."/>
            <person name="Drula E."/>
            <person name="Henrissat B."/>
            <person name="Morin E."/>
            <person name="Kohler A."/>
            <person name="Barry K."/>
            <person name="LaButti K."/>
            <person name="Morin E."/>
            <person name="Salamov A."/>
            <person name="Lipzen A."/>
            <person name="Mereny Z."/>
            <person name="Hegedus B."/>
            <person name="Baldrian P."/>
            <person name="Stursova M."/>
            <person name="Weitz H."/>
            <person name="Taylor A."/>
            <person name="Grigoriev I.V."/>
            <person name="Nagy L.G."/>
            <person name="Martin F."/>
            <person name="Kauserud H."/>
        </authorList>
    </citation>
    <scope>NUCLEOTIDE SEQUENCE</scope>
    <source>
        <strain evidence="1">CBHHK188m</strain>
    </source>
</reference>
<keyword evidence="2" id="KW-1185">Reference proteome</keyword>
<gene>
    <name evidence="1" type="ORF">DFH07DRAFT_771522</name>
</gene>
<dbReference type="EMBL" id="JARJLG010000046">
    <property type="protein sequence ID" value="KAJ7761191.1"/>
    <property type="molecule type" value="Genomic_DNA"/>
</dbReference>
<sequence>MNNNNSRGRSSVVCEVGPGSSGTDLAAEAEANAEVGFQSLNDVRFDTAGFNINGNGNVLIKGFNVNGDALMSFNVNETCGGHILPRKVEVSYIIIAGGQVAGLQGQQYSGLYIIAVAAWPETAWLGTSYGSAARNQPPAGHSTTKKDVHEESATHRSLFLLLPPPHQPKMSTLSQIHTFLQHYFGDALSRLFAMLYRDHATKSDVADDIIGNDLVTDIQSREITHTESGVPVSTESEDVAIALVEPSASELLSAAVAANLVLPSLPSILKNPERRAPIVVQDVAPQNFGPPSTVYHDRRLPFGCITNIPGEVVKASKAKKKVTKVINWSLPTGASRGGRSRVKRSHLMPALDDSPPPVTVLVSRAGPETDSVVLVDPRQFPAPGSPQWNNTKTTLLAYVRNWTEQVKASRRHSAPLPLPVVPPVPEAISKHPNAKRYSSPPVLVASSKAPRLGLEDVLCVLIQDAKDTIAALDVAETGEGTQIVAVGSLHEIIVEETISIGSRGTDQCFQNDATLPTHVVCSVPTPDLVASISASRSMAALSSASSRSISDLLDTFDVALASPRWRRLLSRAADITRRNDSIV</sequence>
<dbReference type="AlphaFoldDB" id="A0AAD7JBL9"/>
<evidence type="ECO:0000313" key="2">
    <source>
        <dbReference type="Proteomes" id="UP001215280"/>
    </source>
</evidence>
<evidence type="ECO:0000313" key="1">
    <source>
        <dbReference type="EMBL" id="KAJ7761191.1"/>
    </source>
</evidence>
<protein>
    <submittedName>
        <fullName evidence="1">Uncharacterized protein</fullName>
    </submittedName>
</protein>
<organism evidence="1 2">
    <name type="scientific">Mycena maculata</name>
    <dbReference type="NCBI Taxonomy" id="230809"/>
    <lineage>
        <taxon>Eukaryota</taxon>
        <taxon>Fungi</taxon>
        <taxon>Dikarya</taxon>
        <taxon>Basidiomycota</taxon>
        <taxon>Agaricomycotina</taxon>
        <taxon>Agaricomycetes</taxon>
        <taxon>Agaricomycetidae</taxon>
        <taxon>Agaricales</taxon>
        <taxon>Marasmiineae</taxon>
        <taxon>Mycenaceae</taxon>
        <taxon>Mycena</taxon>
    </lineage>
</organism>
<dbReference type="Proteomes" id="UP001215280">
    <property type="component" value="Unassembled WGS sequence"/>
</dbReference>
<comment type="caution">
    <text evidence="1">The sequence shown here is derived from an EMBL/GenBank/DDBJ whole genome shotgun (WGS) entry which is preliminary data.</text>
</comment>
<proteinExistence type="predicted"/>
<accession>A0AAD7JBL9</accession>